<dbReference type="InterPro" id="IPR006498">
    <property type="entry name" value="Tail_tube"/>
</dbReference>
<keyword evidence="2" id="KW-1185">Reference proteome</keyword>
<dbReference type="EMBL" id="JAEMUK010000012">
    <property type="protein sequence ID" value="MBJ7543272.1"/>
    <property type="molecule type" value="Genomic_DNA"/>
</dbReference>
<evidence type="ECO:0000313" key="1">
    <source>
        <dbReference type="EMBL" id="MBJ7543272.1"/>
    </source>
</evidence>
<dbReference type="AlphaFoldDB" id="A0A8I1GA06"/>
<organism evidence="1 2">
    <name type="scientific">Rhodomicrobium udaipurense</name>
    <dbReference type="NCBI Taxonomy" id="1202716"/>
    <lineage>
        <taxon>Bacteria</taxon>
        <taxon>Pseudomonadati</taxon>
        <taxon>Pseudomonadota</taxon>
        <taxon>Alphaproteobacteria</taxon>
        <taxon>Hyphomicrobiales</taxon>
        <taxon>Hyphomicrobiaceae</taxon>
        <taxon>Rhodomicrobium</taxon>
    </lineage>
</organism>
<evidence type="ECO:0000313" key="2">
    <source>
        <dbReference type="Proteomes" id="UP000623250"/>
    </source>
</evidence>
<dbReference type="Pfam" id="PF04985">
    <property type="entry name" value="Phage_tube"/>
    <property type="match status" value="1"/>
</dbReference>
<proteinExistence type="predicted"/>
<protein>
    <submittedName>
        <fullName evidence="1">Phage major tail tube protein</fullName>
    </submittedName>
</protein>
<name>A0A8I1GA06_9HYPH</name>
<sequence>MVLPLYVIEAVDVRRADETDTSRAITISKLGLPALKRLSAEHKPGGGVGGIEFVFPQIEKIEPKFEVKGIDLDALTRFGFANGVYDKWTFAGAWRDKRTGKALPARATITGIISDWESDEFSPGELVGCNHTLKEVSHYEFTLDGKEIFYWDFYEREARSGGVSWMSDVRSALGG</sequence>
<gene>
    <name evidence="1" type="ORF">JDN41_06855</name>
</gene>
<dbReference type="Proteomes" id="UP000623250">
    <property type="component" value="Unassembled WGS sequence"/>
</dbReference>
<accession>A0A8I1GA06</accession>
<dbReference type="RefSeq" id="WP_037239292.1">
    <property type="nucleotide sequence ID" value="NZ_JAEMUK010000012.1"/>
</dbReference>
<comment type="caution">
    <text evidence="1">The sequence shown here is derived from an EMBL/GenBank/DDBJ whole genome shotgun (WGS) entry which is preliminary data.</text>
</comment>
<reference evidence="1 2" key="1">
    <citation type="submission" date="2020-12" db="EMBL/GenBank/DDBJ databases">
        <title>Revised draft genomes of Rhodomicrobium vannielii ATCC 17100 and Rhodomicrobium udaipurense JA643.</title>
        <authorList>
            <person name="Conners E.M."/>
            <person name="Davenport E.J."/>
            <person name="Bose A."/>
        </authorList>
    </citation>
    <scope>NUCLEOTIDE SEQUENCE [LARGE SCALE GENOMIC DNA]</scope>
    <source>
        <strain evidence="1 2">JA643</strain>
    </source>
</reference>